<evidence type="ECO:0000313" key="6">
    <source>
        <dbReference type="EMBL" id="AFK51711.1"/>
    </source>
</evidence>
<dbReference type="GeneID" id="13013609"/>
<dbReference type="InterPro" id="IPR002789">
    <property type="entry name" value="HerA_central"/>
</dbReference>
<dbReference type="InParanoid" id="I3TG23"/>
<dbReference type="OrthoDB" id="107033at2157"/>
<dbReference type="GO" id="GO:0043138">
    <property type="term" value="F:3'-5' DNA helicase activity"/>
    <property type="evidence" value="ECO:0007669"/>
    <property type="project" value="UniProtKB-EC"/>
</dbReference>
<gene>
    <name evidence="6" type="ordered locus">TCELL_1288</name>
</gene>
<sequence>MSTAGFIAGWRENRVVIQFARDFSPAIGDFYYVNQGGRKTILQLTSLNSWMEAVVPAIEALHSSALISDAYTQTGLAEPFLEYDESEGALYTPSSLPRPGSPVFKVDPLDVTSTSILSKIGEAVSEGVPACYLRAGLATHARLRKRTYFLSSKIRLPVDKMIPKHILVSGQTGAGKTSGVKGIVVSATAYSDRPINWVILDRHGEYSGLTGGVDFKRALEVVSTWKNVVIDTIVLDYTAGDTALGVRRTPISLADIEVDDITTAMNLGEDSSAQLEELLEALSIVVLEACSERLLSGSVCQHLITQTGDEVVPRGHLFSLYLLLFDNAIRAEAAMSVETKTKYGFHEYLLNKGFQSIQVLRKMKREITETLNIRTRPKVYVDAKGNRRYVHVVDDSSSVFKTIEPLKEPESVAAILYVLLYALNRLKGLDSYPSTGPYKFIPPGLDSRVREELIARASQIPVTVDPGMSLTDLASHLDDGRLFVVDLSRVTTREGDVVALAIARRILEERMRKGPATAASLPPVALVSEEAPLYLSSEKVKSVYNPFARIAREGRKFNIGIVAITQMATMMDRQILSNFNTIIAMRTNHEPDLEFFKSIGIPEETLPLLGEREAYLYSVDIPIRKPLPVYLPGDFEEDLIFSSRGEEAHPVLDEKVYKMLTEEEGS</sequence>
<dbReference type="EMBL" id="CP003531">
    <property type="protein sequence ID" value="AFK51711.1"/>
    <property type="molecule type" value="Genomic_DNA"/>
</dbReference>
<feature type="domain" description="Helicase HerA central" evidence="5">
    <location>
        <begin position="152"/>
        <end position="280"/>
    </location>
</feature>
<evidence type="ECO:0000313" key="7">
    <source>
        <dbReference type="Proteomes" id="UP000005270"/>
    </source>
</evidence>
<reference evidence="6 7" key="1">
    <citation type="journal article" date="2012" name="J. Bacteriol.">
        <title>Complete genome sequence of the hyperthermophilic cellulolytic Crenarchaeon 'Thermogladius cellulolyticus' 1633.</title>
        <authorList>
            <person name="Mardanov A.V."/>
            <person name="Kochetkova T.V."/>
            <person name="Beletsky A.V."/>
            <person name="Bonch-Osmolovskaya E.A."/>
            <person name="Ravin N.V."/>
            <person name="Skryabin K.G."/>
        </authorList>
    </citation>
    <scope>NUCLEOTIDE SEQUENCE [LARGE SCALE GENOMIC DNA]</scope>
    <source>
        <strain evidence="7">DSM 22663 / VKM B-2946 / 1633</strain>
    </source>
</reference>
<organism evidence="6 7">
    <name type="scientific">Thermogladius calderae (strain DSM 22663 / VKM B-2946 / 1633)</name>
    <dbReference type="NCBI Taxonomy" id="1184251"/>
    <lineage>
        <taxon>Archaea</taxon>
        <taxon>Thermoproteota</taxon>
        <taxon>Thermoprotei</taxon>
        <taxon>Desulfurococcales</taxon>
        <taxon>Desulfurococcaceae</taxon>
        <taxon>Thermogladius</taxon>
    </lineage>
</organism>
<dbReference type="KEGG" id="thg:TCELL_1288"/>
<dbReference type="InterPro" id="IPR027417">
    <property type="entry name" value="P-loop_NTPase"/>
</dbReference>
<comment type="catalytic activity">
    <reaction evidence="4">
        <text>ATP + H2O = ADP + phosphate + H(+)</text>
        <dbReference type="Rhea" id="RHEA:13065"/>
        <dbReference type="ChEBI" id="CHEBI:15377"/>
        <dbReference type="ChEBI" id="CHEBI:15378"/>
        <dbReference type="ChEBI" id="CHEBI:30616"/>
        <dbReference type="ChEBI" id="CHEBI:43474"/>
        <dbReference type="ChEBI" id="CHEBI:456216"/>
        <dbReference type="EC" id="5.6.2.4"/>
    </reaction>
</comment>
<dbReference type="Proteomes" id="UP000005270">
    <property type="component" value="Chromosome"/>
</dbReference>
<keyword evidence="7" id="KW-1185">Reference proteome</keyword>
<evidence type="ECO:0000256" key="3">
    <source>
        <dbReference type="ARBA" id="ARBA00048954"/>
    </source>
</evidence>
<dbReference type="Pfam" id="PF01935">
    <property type="entry name" value="DUF87"/>
    <property type="match status" value="1"/>
</dbReference>
<evidence type="ECO:0000259" key="5">
    <source>
        <dbReference type="Pfam" id="PF01935"/>
    </source>
</evidence>
<dbReference type="eggNOG" id="arCOG00280">
    <property type="taxonomic scope" value="Archaea"/>
</dbReference>
<evidence type="ECO:0000256" key="4">
    <source>
        <dbReference type="ARBA" id="ARBA00048988"/>
    </source>
</evidence>
<evidence type="ECO:0000256" key="1">
    <source>
        <dbReference type="ARBA" id="ARBA00007816"/>
    </source>
</evidence>
<dbReference type="GO" id="GO:0043139">
    <property type="term" value="F:5'-3' DNA helicase activity"/>
    <property type="evidence" value="ECO:0007669"/>
    <property type="project" value="UniProtKB-EC"/>
</dbReference>
<comment type="catalytic activity">
    <reaction evidence="2">
        <text>Couples ATP hydrolysis with the unwinding of duplex DNA by translocating in the 3'-5' direction.</text>
        <dbReference type="EC" id="5.6.2.4"/>
    </reaction>
</comment>
<dbReference type="Gene3D" id="3.40.50.300">
    <property type="entry name" value="P-loop containing nucleotide triphosphate hydrolases"/>
    <property type="match status" value="2"/>
</dbReference>
<name>I3TG23_THEC1</name>
<accession>I3TG23</accession>
<dbReference type="InterPro" id="IPR008571">
    <property type="entry name" value="HerA-like"/>
</dbReference>
<dbReference type="SUPFAM" id="SSF52540">
    <property type="entry name" value="P-loop containing nucleoside triphosphate hydrolases"/>
    <property type="match status" value="1"/>
</dbReference>
<dbReference type="RefSeq" id="WP_014737961.1">
    <property type="nucleotide sequence ID" value="NC_017954.1"/>
</dbReference>
<dbReference type="AlphaFoldDB" id="I3TG23"/>
<dbReference type="PANTHER" id="PTHR42957">
    <property type="entry name" value="HELICASE MJ1565-RELATED"/>
    <property type="match status" value="1"/>
</dbReference>
<dbReference type="PANTHER" id="PTHR42957:SF1">
    <property type="entry name" value="HELICASE MJ1565-RELATED"/>
    <property type="match status" value="1"/>
</dbReference>
<comment type="catalytic activity">
    <reaction evidence="3">
        <text>ATP + H2O = ADP + phosphate + H(+)</text>
        <dbReference type="Rhea" id="RHEA:13065"/>
        <dbReference type="ChEBI" id="CHEBI:15377"/>
        <dbReference type="ChEBI" id="CHEBI:15378"/>
        <dbReference type="ChEBI" id="CHEBI:30616"/>
        <dbReference type="ChEBI" id="CHEBI:43474"/>
        <dbReference type="ChEBI" id="CHEBI:456216"/>
        <dbReference type="EC" id="5.6.2.3"/>
    </reaction>
</comment>
<dbReference type="STRING" id="1184251.TCELL_1288"/>
<evidence type="ECO:0000256" key="2">
    <source>
        <dbReference type="ARBA" id="ARBA00034617"/>
    </source>
</evidence>
<dbReference type="HOGENOM" id="CLU_411986_0_0_2"/>
<proteinExistence type="inferred from homology"/>
<comment type="similarity">
    <text evidence="1">Belongs to the HerA family.</text>
</comment>
<protein>
    <recommendedName>
        <fullName evidence="5">Helicase HerA central domain-containing protein</fullName>
    </recommendedName>
</protein>